<evidence type="ECO:0000256" key="2">
    <source>
        <dbReference type="SAM" id="Phobius"/>
    </source>
</evidence>
<evidence type="ECO:0000313" key="3">
    <source>
        <dbReference type="EMBL" id="PPQ88090.1"/>
    </source>
</evidence>
<feature type="transmembrane region" description="Helical" evidence="2">
    <location>
        <begin position="293"/>
        <end position="317"/>
    </location>
</feature>
<dbReference type="InParanoid" id="A0A409XBI2"/>
<organism evidence="3 4">
    <name type="scientific">Psilocybe cyanescens</name>
    <dbReference type="NCBI Taxonomy" id="93625"/>
    <lineage>
        <taxon>Eukaryota</taxon>
        <taxon>Fungi</taxon>
        <taxon>Dikarya</taxon>
        <taxon>Basidiomycota</taxon>
        <taxon>Agaricomycotina</taxon>
        <taxon>Agaricomycetes</taxon>
        <taxon>Agaricomycetidae</taxon>
        <taxon>Agaricales</taxon>
        <taxon>Agaricineae</taxon>
        <taxon>Strophariaceae</taxon>
        <taxon>Psilocybe</taxon>
    </lineage>
</organism>
<name>A0A409XBI2_PSICY</name>
<feature type="compositionally biased region" description="Basic and acidic residues" evidence="1">
    <location>
        <begin position="488"/>
        <end position="506"/>
    </location>
</feature>
<keyword evidence="2" id="KW-0472">Membrane</keyword>
<protein>
    <submittedName>
        <fullName evidence="3">Uncharacterized protein</fullName>
    </submittedName>
</protein>
<keyword evidence="2" id="KW-1133">Transmembrane helix</keyword>
<evidence type="ECO:0000256" key="1">
    <source>
        <dbReference type="SAM" id="MobiDB-lite"/>
    </source>
</evidence>
<comment type="caution">
    <text evidence="3">The sequence shown here is derived from an EMBL/GenBank/DDBJ whole genome shotgun (WGS) entry which is preliminary data.</text>
</comment>
<gene>
    <name evidence="3" type="ORF">CVT25_014388</name>
</gene>
<dbReference type="STRING" id="93625.A0A409XBI2"/>
<accession>A0A409XBI2</accession>
<evidence type="ECO:0000313" key="4">
    <source>
        <dbReference type="Proteomes" id="UP000283269"/>
    </source>
</evidence>
<proteinExistence type="predicted"/>
<dbReference type="EMBL" id="NHYD01002154">
    <property type="protein sequence ID" value="PPQ88090.1"/>
    <property type="molecule type" value="Genomic_DNA"/>
</dbReference>
<dbReference type="OrthoDB" id="2563021at2759"/>
<dbReference type="Proteomes" id="UP000283269">
    <property type="component" value="Unassembled WGS sequence"/>
</dbReference>
<dbReference type="AlphaFoldDB" id="A0A409XBI2"/>
<feature type="region of interest" description="Disordered" evidence="1">
    <location>
        <begin position="466"/>
        <end position="526"/>
    </location>
</feature>
<sequence>MPSTKLSRFWLEITLTFLSGFFPYVYCAVTVTPFLPQSFFFDWNKQGQPVPIPVTGAYCPFRDIRALLTELQSNAKPFTSPGQGALLPNPTAPYYLQVYTSTYTTPLIIPVGDVLSYDWAVPFAPGTLYQICMFDRFGNTGGCQATYTVIPPSSMPNCANVTFASQLGVSALVDNGPMSQFGWVDQCTDISITPTNGTAPYTLTVTSTFDPSFDYLTKPLGCAGASPSLQYLSNEAVNWTVSLSWASPFFISLVDSNGNMWANGPLHAGGGGTIACLAGNTTSSSGSAIRLPVAVGAGAGALIVGFLAGVLGAYVILRRRHREKIHLDRFVDIQSSSTGTPHAPMFEHGSGPVQYRPLPTVSSAGNFSHSIPTSNPSSRMDRGQGAVQYHVEPFTMPDEEGRLANDPAMVAPNYIPNIRSRDRVTSTHESVAGPSTSQAQSQLYVLHHDSQVPPVTIYHRDGTQIVELPPRYPPYSSAQSEALSEGRSASDSRSEEDRTTRNEHNESFMLHQPRQVGSVQKPARSP</sequence>
<reference evidence="3 4" key="1">
    <citation type="journal article" date="2018" name="Evol. Lett.">
        <title>Horizontal gene cluster transfer increased hallucinogenic mushroom diversity.</title>
        <authorList>
            <person name="Reynolds H.T."/>
            <person name="Vijayakumar V."/>
            <person name="Gluck-Thaler E."/>
            <person name="Korotkin H.B."/>
            <person name="Matheny P.B."/>
            <person name="Slot J.C."/>
        </authorList>
    </citation>
    <scope>NUCLEOTIDE SEQUENCE [LARGE SCALE GENOMIC DNA]</scope>
    <source>
        <strain evidence="3 4">2631</strain>
    </source>
</reference>
<keyword evidence="2" id="KW-0812">Transmembrane</keyword>
<keyword evidence="4" id="KW-1185">Reference proteome</keyword>